<keyword evidence="2 5" id="KW-0689">Ribosomal protein</keyword>
<dbReference type="HAMAP" id="MF_00374">
    <property type="entry name" value="Ribosomal_uL29"/>
    <property type="match status" value="1"/>
</dbReference>
<dbReference type="Gene3D" id="1.10.287.310">
    <property type="match status" value="1"/>
</dbReference>
<reference evidence="6 7" key="1">
    <citation type="submission" date="2014-01" db="EMBL/GenBank/DDBJ databases">
        <title>Genome sequencing of Thermotog hypogea.</title>
        <authorList>
            <person name="Zhang X."/>
            <person name="Alvare G."/>
            <person name="Fristensky B."/>
            <person name="Chen L."/>
            <person name="Suen T."/>
            <person name="Chen Q."/>
            <person name="Ma K."/>
        </authorList>
    </citation>
    <scope>NUCLEOTIDE SEQUENCE [LARGE SCALE GENOMIC DNA]</scope>
    <source>
        <strain evidence="6 7">DSM 11164</strain>
    </source>
</reference>
<keyword evidence="7" id="KW-1185">Reference proteome</keyword>
<dbReference type="GO" id="GO:0003735">
    <property type="term" value="F:structural constituent of ribosome"/>
    <property type="evidence" value="ECO:0007669"/>
    <property type="project" value="InterPro"/>
</dbReference>
<organism evidence="6 7">
    <name type="scientific">Pseudothermotoga hypogea DSM 11164 = NBRC 106472</name>
    <dbReference type="NCBI Taxonomy" id="1123384"/>
    <lineage>
        <taxon>Bacteria</taxon>
        <taxon>Thermotogati</taxon>
        <taxon>Thermotogota</taxon>
        <taxon>Thermotogae</taxon>
        <taxon>Thermotogales</taxon>
        <taxon>Thermotogaceae</taxon>
        <taxon>Pseudothermotoga</taxon>
    </lineage>
</organism>
<dbReference type="STRING" id="1123384.AJ81_00965"/>
<evidence type="ECO:0000256" key="4">
    <source>
        <dbReference type="ARBA" id="ARBA00035204"/>
    </source>
</evidence>
<dbReference type="OrthoDB" id="9815192at2"/>
<dbReference type="FunFam" id="1.10.287.310:FF:000001">
    <property type="entry name" value="50S ribosomal protein L29"/>
    <property type="match status" value="1"/>
</dbReference>
<dbReference type="GO" id="GO:0022625">
    <property type="term" value="C:cytosolic large ribosomal subunit"/>
    <property type="evidence" value="ECO:0007669"/>
    <property type="project" value="TreeGrafter"/>
</dbReference>
<dbReference type="AlphaFoldDB" id="A0A0X1KP26"/>
<dbReference type="InterPro" id="IPR001854">
    <property type="entry name" value="Ribosomal_uL29"/>
</dbReference>
<dbReference type="CDD" id="cd00427">
    <property type="entry name" value="Ribosomal_L29_HIP"/>
    <property type="match status" value="1"/>
</dbReference>
<sequence length="66" mass="8051">MKVTELRNYTDDELKKLLEEKKRQLMELRFQHALGQLRNTSLIEETKRDIARVKTILRERELGIRR</sequence>
<dbReference type="PaxDb" id="1123384-AJ81_00965"/>
<evidence type="ECO:0000313" key="6">
    <source>
        <dbReference type="EMBL" id="AJC73001.1"/>
    </source>
</evidence>
<dbReference type="NCBIfam" id="TIGR00012">
    <property type="entry name" value="L29"/>
    <property type="match status" value="1"/>
</dbReference>
<gene>
    <name evidence="5" type="primary">rpmC</name>
    <name evidence="6" type="ORF">AJ81_00965</name>
</gene>
<protein>
    <recommendedName>
        <fullName evidence="4 5">Large ribosomal subunit protein uL29</fullName>
    </recommendedName>
</protein>
<evidence type="ECO:0000256" key="2">
    <source>
        <dbReference type="ARBA" id="ARBA00022980"/>
    </source>
</evidence>
<dbReference type="KEGG" id="phy:AJ81_00965"/>
<evidence type="ECO:0000313" key="7">
    <source>
        <dbReference type="Proteomes" id="UP000077469"/>
    </source>
</evidence>
<evidence type="ECO:0000256" key="5">
    <source>
        <dbReference type="HAMAP-Rule" id="MF_00374"/>
    </source>
</evidence>
<dbReference type="InterPro" id="IPR050063">
    <property type="entry name" value="Ribosomal_protein_uL29"/>
</dbReference>
<dbReference type="Proteomes" id="UP000077469">
    <property type="component" value="Chromosome"/>
</dbReference>
<dbReference type="PATRIC" id="fig|1123384.7.peg.191"/>
<dbReference type="Pfam" id="PF00831">
    <property type="entry name" value="Ribosomal_L29"/>
    <property type="match status" value="1"/>
</dbReference>
<dbReference type="RefSeq" id="WP_031503237.1">
    <property type="nucleotide sequence ID" value="NC_022795.1"/>
</dbReference>
<dbReference type="GO" id="GO:0006412">
    <property type="term" value="P:translation"/>
    <property type="evidence" value="ECO:0007669"/>
    <property type="project" value="UniProtKB-UniRule"/>
</dbReference>
<accession>A0A0X1KP26</accession>
<dbReference type="SUPFAM" id="SSF46561">
    <property type="entry name" value="Ribosomal protein L29 (L29p)"/>
    <property type="match status" value="1"/>
</dbReference>
<keyword evidence="3 5" id="KW-0687">Ribonucleoprotein</keyword>
<dbReference type="InterPro" id="IPR036049">
    <property type="entry name" value="Ribosomal_uL29_sf"/>
</dbReference>
<name>A0A0X1KP26_9THEM</name>
<evidence type="ECO:0000256" key="1">
    <source>
        <dbReference type="ARBA" id="ARBA00009254"/>
    </source>
</evidence>
<dbReference type="EMBL" id="CP007141">
    <property type="protein sequence ID" value="AJC73001.1"/>
    <property type="molecule type" value="Genomic_DNA"/>
</dbReference>
<dbReference type="PANTHER" id="PTHR10916">
    <property type="entry name" value="60S RIBOSOMAL PROTEIN L35/50S RIBOSOMAL PROTEIN L29"/>
    <property type="match status" value="1"/>
</dbReference>
<evidence type="ECO:0000256" key="3">
    <source>
        <dbReference type="ARBA" id="ARBA00023274"/>
    </source>
</evidence>
<comment type="similarity">
    <text evidence="1 5">Belongs to the universal ribosomal protein uL29 family.</text>
</comment>
<dbReference type="PANTHER" id="PTHR10916:SF0">
    <property type="entry name" value="LARGE RIBOSOMAL SUBUNIT PROTEIN UL29C"/>
    <property type="match status" value="1"/>
</dbReference>
<proteinExistence type="inferred from homology"/>